<evidence type="ECO:0000259" key="1">
    <source>
        <dbReference type="Pfam" id="PF01370"/>
    </source>
</evidence>
<reference evidence="2 3" key="1">
    <citation type="submission" date="2018-10" db="EMBL/GenBank/DDBJ databases">
        <title>Genomic Encyclopedia of Archaeal and Bacterial Type Strains, Phase II (KMG-II): from individual species to whole genera.</title>
        <authorList>
            <person name="Goeker M."/>
        </authorList>
    </citation>
    <scope>NUCLEOTIDE SEQUENCE [LARGE SCALE GENOMIC DNA]</scope>
    <source>
        <strain evidence="2 3">DSM 235</strain>
    </source>
</reference>
<dbReference type="OrthoDB" id="9801056at2"/>
<sequence length="350" mass="37607">MDQDASARLGSILVTGATGKVGRRLVAELLRTGHRVAIVTRSSDAAQTLWPEQGPAPGPEIRAADLTDPSSLGSVCDGIDTLFHLASYSPRPDEPDIYEAASHWPVTAEGTATLMARVEPSGIRRVVYLSSIKAMGDRAGALGRPADESVAPAPDSLYGRAKLAAERSVLELGRATGRHTVVLRLPMVYGLGDNGNIARMVKAVAAGRFPPWPRIENHRAAIHVEDAVAAAILVAGRPETAGEVYLVTDGRDYSTRWLYEQSLIALGRPVPRWTTPLPVLRLAAGIGTLGERLTRRRMPLTLDGLGKLTGDAWFSSAKIERDLGFRARQTLKAEIPHLARALSNMPDAEE</sequence>
<dbReference type="Gene3D" id="3.40.50.720">
    <property type="entry name" value="NAD(P)-binding Rossmann-like Domain"/>
    <property type="match status" value="1"/>
</dbReference>
<proteinExistence type="predicted"/>
<keyword evidence="3" id="KW-1185">Reference proteome</keyword>
<dbReference type="InterPro" id="IPR051783">
    <property type="entry name" value="NAD(P)-dependent_oxidoreduct"/>
</dbReference>
<gene>
    <name evidence="2" type="ORF">BDD21_1313</name>
</gene>
<dbReference type="AlphaFoldDB" id="A0A495V3Q6"/>
<dbReference type="PANTHER" id="PTHR48079">
    <property type="entry name" value="PROTEIN YEEZ"/>
    <property type="match status" value="1"/>
</dbReference>
<dbReference type="PANTHER" id="PTHR48079:SF6">
    <property type="entry name" value="NAD(P)-BINDING DOMAIN-CONTAINING PROTEIN-RELATED"/>
    <property type="match status" value="1"/>
</dbReference>
<accession>A0A495V3Q6</accession>
<feature type="domain" description="NAD-dependent epimerase/dehydratase" evidence="1">
    <location>
        <begin position="12"/>
        <end position="246"/>
    </location>
</feature>
<organism evidence="2 3">
    <name type="scientific">Thiocapsa rosea</name>
    <dbReference type="NCBI Taxonomy" id="69360"/>
    <lineage>
        <taxon>Bacteria</taxon>
        <taxon>Pseudomonadati</taxon>
        <taxon>Pseudomonadota</taxon>
        <taxon>Gammaproteobacteria</taxon>
        <taxon>Chromatiales</taxon>
        <taxon>Chromatiaceae</taxon>
        <taxon>Thiocapsa</taxon>
    </lineage>
</organism>
<protein>
    <submittedName>
        <fullName evidence="2">Nucleoside-diphosphate-sugar epimerase</fullName>
    </submittedName>
</protein>
<dbReference type="EMBL" id="RBXL01000001">
    <property type="protein sequence ID" value="RKT43949.1"/>
    <property type="molecule type" value="Genomic_DNA"/>
</dbReference>
<name>A0A495V3Q6_9GAMM</name>
<dbReference type="InterPro" id="IPR036291">
    <property type="entry name" value="NAD(P)-bd_dom_sf"/>
</dbReference>
<dbReference type="GO" id="GO:0005737">
    <property type="term" value="C:cytoplasm"/>
    <property type="evidence" value="ECO:0007669"/>
    <property type="project" value="TreeGrafter"/>
</dbReference>
<dbReference type="InterPro" id="IPR001509">
    <property type="entry name" value="Epimerase_deHydtase"/>
</dbReference>
<dbReference type="SUPFAM" id="SSF51735">
    <property type="entry name" value="NAD(P)-binding Rossmann-fold domains"/>
    <property type="match status" value="1"/>
</dbReference>
<dbReference type="Pfam" id="PF01370">
    <property type="entry name" value="Epimerase"/>
    <property type="match status" value="1"/>
</dbReference>
<comment type="caution">
    <text evidence="2">The sequence shown here is derived from an EMBL/GenBank/DDBJ whole genome shotgun (WGS) entry which is preliminary data.</text>
</comment>
<evidence type="ECO:0000313" key="3">
    <source>
        <dbReference type="Proteomes" id="UP000274556"/>
    </source>
</evidence>
<dbReference type="RefSeq" id="WP_120796462.1">
    <property type="nucleotide sequence ID" value="NZ_RBXL01000001.1"/>
</dbReference>
<dbReference type="GO" id="GO:0004029">
    <property type="term" value="F:aldehyde dehydrogenase (NAD+) activity"/>
    <property type="evidence" value="ECO:0007669"/>
    <property type="project" value="TreeGrafter"/>
</dbReference>
<dbReference type="Proteomes" id="UP000274556">
    <property type="component" value="Unassembled WGS sequence"/>
</dbReference>
<evidence type="ECO:0000313" key="2">
    <source>
        <dbReference type="EMBL" id="RKT43949.1"/>
    </source>
</evidence>